<dbReference type="AlphaFoldDB" id="A0A0L0S503"/>
<sequence length="208" mass="21849">MLAPHLIDAIVRTGTARDSSVTLFSSDLLAAAAAHDVEWTAQGKDPEEVWAVDSADAASSSLQDAPAAALKDARTAIDDTLLPFTDVAAHVETGAPTIQQDLTTFAELYTSRLEPWVTSTAPGPAGNARTGAANAKQLGVLASEHLPLVQQLRKHVDLVREIHDTLQPIQADLAELTALADQSESLGEGDVTMADQEEPGRALQPAST</sequence>
<keyword evidence="3" id="KW-1185">Reference proteome</keyword>
<reference evidence="2 3" key="1">
    <citation type="submission" date="2009-11" db="EMBL/GenBank/DDBJ databases">
        <title>Annotation of Allomyces macrogynus ATCC 38327.</title>
        <authorList>
            <consortium name="The Broad Institute Genome Sequencing Platform"/>
            <person name="Russ C."/>
            <person name="Cuomo C."/>
            <person name="Burger G."/>
            <person name="Gray M.W."/>
            <person name="Holland P.W.H."/>
            <person name="King N."/>
            <person name="Lang F.B.F."/>
            <person name="Roger A.J."/>
            <person name="Ruiz-Trillo I."/>
            <person name="Young S.K."/>
            <person name="Zeng Q."/>
            <person name="Gargeya S."/>
            <person name="Fitzgerald M."/>
            <person name="Haas B."/>
            <person name="Abouelleil A."/>
            <person name="Alvarado L."/>
            <person name="Arachchi H.M."/>
            <person name="Berlin A."/>
            <person name="Chapman S.B."/>
            <person name="Gearin G."/>
            <person name="Goldberg J."/>
            <person name="Griggs A."/>
            <person name="Gujja S."/>
            <person name="Hansen M."/>
            <person name="Heiman D."/>
            <person name="Howarth C."/>
            <person name="Larimer J."/>
            <person name="Lui A."/>
            <person name="MacDonald P.J.P."/>
            <person name="McCowen C."/>
            <person name="Montmayeur A."/>
            <person name="Murphy C."/>
            <person name="Neiman D."/>
            <person name="Pearson M."/>
            <person name="Priest M."/>
            <person name="Roberts A."/>
            <person name="Saif S."/>
            <person name="Shea T."/>
            <person name="Sisk P."/>
            <person name="Stolte C."/>
            <person name="Sykes S."/>
            <person name="Wortman J."/>
            <person name="Nusbaum C."/>
            <person name="Birren B."/>
        </authorList>
    </citation>
    <scope>NUCLEOTIDE SEQUENCE [LARGE SCALE GENOMIC DNA]</scope>
    <source>
        <strain evidence="2 3">ATCC 38327</strain>
    </source>
</reference>
<evidence type="ECO:0000256" key="1">
    <source>
        <dbReference type="SAM" id="MobiDB-lite"/>
    </source>
</evidence>
<dbReference type="Proteomes" id="UP000054350">
    <property type="component" value="Unassembled WGS sequence"/>
</dbReference>
<accession>A0A0L0S503</accession>
<dbReference type="OrthoDB" id="5587690at2759"/>
<reference evidence="3" key="2">
    <citation type="submission" date="2009-11" db="EMBL/GenBank/DDBJ databases">
        <title>The Genome Sequence of Allomyces macrogynus strain ATCC 38327.</title>
        <authorList>
            <consortium name="The Broad Institute Genome Sequencing Platform"/>
            <person name="Russ C."/>
            <person name="Cuomo C."/>
            <person name="Shea T."/>
            <person name="Young S.K."/>
            <person name="Zeng Q."/>
            <person name="Koehrsen M."/>
            <person name="Haas B."/>
            <person name="Borodovsky M."/>
            <person name="Guigo R."/>
            <person name="Alvarado L."/>
            <person name="Berlin A."/>
            <person name="Borenstein D."/>
            <person name="Chen Z."/>
            <person name="Engels R."/>
            <person name="Freedman E."/>
            <person name="Gellesch M."/>
            <person name="Goldberg J."/>
            <person name="Griggs A."/>
            <person name="Gujja S."/>
            <person name="Heiman D."/>
            <person name="Hepburn T."/>
            <person name="Howarth C."/>
            <person name="Jen D."/>
            <person name="Larson L."/>
            <person name="Lewis B."/>
            <person name="Mehta T."/>
            <person name="Park D."/>
            <person name="Pearson M."/>
            <person name="Roberts A."/>
            <person name="Saif S."/>
            <person name="Shenoy N."/>
            <person name="Sisk P."/>
            <person name="Stolte C."/>
            <person name="Sykes S."/>
            <person name="Walk T."/>
            <person name="White J."/>
            <person name="Yandava C."/>
            <person name="Burger G."/>
            <person name="Gray M.W."/>
            <person name="Holland P.W.H."/>
            <person name="King N."/>
            <person name="Lang F.B.F."/>
            <person name="Roger A.J."/>
            <person name="Ruiz-Trillo I."/>
            <person name="Lander E."/>
            <person name="Nusbaum C."/>
        </authorList>
    </citation>
    <scope>NUCLEOTIDE SEQUENCE [LARGE SCALE GENOMIC DNA]</scope>
    <source>
        <strain evidence="3">ATCC 38327</strain>
    </source>
</reference>
<proteinExistence type="predicted"/>
<evidence type="ECO:0000313" key="3">
    <source>
        <dbReference type="Proteomes" id="UP000054350"/>
    </source>
</evidence>
<dbReference type="EMBL" id="GG745331">
    <property type="protein sequence ID" value="KNE57597.1"/>
    <property type="molecule type" value="Genomic_DNA"/>
</dbReference>
<evidence type="ECO:0000313" key="2">
    <source>
        <dbReference type="EMBL" id="KNE57597.1"/>
    </source>
</evidence>
<organism evidence="2 3">
    <name type="scientific">Allomyces macrogynus (strain ATCC 38327)</name>
    <name type="common">Allomyces javanicus var. macrogynus</name>
    <dbReference type="NCBI Taxonomy" id="578462"/>
    <lineage>
        <taxon>Eukaryota</taxon>
        <taxon>Fungi</taxon>
        <taxon>Fungi incertae sedis</taxon>
        <taxon>Blastocladiomycota</taxon>
        <taxon>Blastocladiomycetes</taxon>
        <taxon>Blastocladiales</taxon>
        <taxon>Blastocladiaceae</taxon>
        <taxon>Allomyces</taxon>
    </lineage>
</organism>
<name>A0A0L0S503_ALLM3</name>
<protein>
    <submittedName>
        <fullName evidence="2">Uncharacterized protein</fullName>
    </submittedName>
</protein>
<feature type="region of interest" description="Disordered" evidence="1">
    <location>
        <begin position="184"/>
        <end position="208"/>
    </location>
</feature>
<gene>
    <name evidence="2" type="ORF">AMAG_03287</name>
</gene>
<dbReference type="VEuPathDB" id="FungiDB:AMAG_03287"/>